<dbReference type="eggNOG" id="COG2019">
    <property type="taxonomic scope" value="Bacteria"/>
</dbReference>
<keyword evidence="1" id="KW-0808">Transferase</keyword>
<accession>B0SXW9</accession>
<dbReference type="InterPro" id="IPR027417">
    <property type="entry name" value="P-loop_NTPase"/>
</dbReference>
<reference evidence="1" key="1">
    <citation type="submission" date="2008-01" db="EMBL/GenBank/DDBJ databases">
        <title>Complete sequence of chromosome of Caulobacter sp. K31.</title>
        <authorList>
            <consortium name="US DOE Joint Genome Institute"/>
            <person name="Copeland A."/>
            <person name="Lucas S."/>
            <person name="Lapidus A."/>
            <person name="Barry K."/>
            <person name="Glavina del Rio T."/>
            <person name="Dalin E."/>
            <person name="Tice H."/>
            <person name="Pitluck S."/>
            <person name="Bruce D."/>
            <person name="Goodwin L."/>
            <person name="Thompson L.S."/>
            <person name="Brettin T."/>
            <person name="Detter J.C."/>
            <person name="Han C."/>
            <person name="Schmutz J."/>
            <person name="Larimer F."/>
            <person name="Land M."/>
            <person name="Hauser L."/>
            <person name="Kyrpides N."/>
            <person name="Kim E."/>
            <person name="Stephens C."/>
            <person name="Richardson P."/>
        </authorList>
    </citation>
    <scope>NUCLEOTIDE SEQUENCE [LARGE SCALE GENOMIC DNA]</scope>
    <source>
        <strain evidence="1">K31</strain>
    </source>
</reference>
<dbReference type="KEGG" id="cak:Caul_1162"/>
<keyword evidence="1" id="KW-0418">Kinase</keyword>
<sequence>MSREAASTLILFGISGVGKTTASRRILTRFPGILHFQASTLLKAVLSQSGEALRTASPAQIASNQRELAEALRRERAGDPCAPALLDAHSVIDNDATLVELPFEIFAPIRPVAIAFLRADPDIIRCRRQNDGRARPARTNDQLAAHQHQALEAARRHASALQIPFAVVDSDAPEALLDFVKLHLNLEES</sequence>
<organism evidence="1">
    <name type="scientific">Caulobacter sp. (strain K31)</name>
    <dbReference type="NCBI Taxonomy" id="366602"/>
    <lineage>
        <taxon>Bacteria</taxon>
        <taxon>Pseudomonadati</taxon>
        <taxon>Pseudomonadota</taxon>
        <taxon>Alphaproteobacteria</taxon>
        <taxon>Caulobacterales</taxon>
        <taxon>Caulobacteraceae</taxon>
        <taxon>Caulobacter</taxon>
    </lineage>
</organism>
<dbReference type="Pfam" id="PF13207">
    <property type="entry name" value="AAA_17"/>
    <property type="match status" value="1"/>
</dbReference>
<dbReference type="EMBL" id="CP000927">
    <property type="protein sequence ID" value="ABZ70292.1"/>
    <property type="molecule type" value="Genomic_DNA"/>
</dbReference>
<name>B0SXW9_CAUSK</name>
<dbReference type="STRING" id="366602.Caul_1162"/>
<dbReference type="Gene3D" id="3.40.50.300">
    <property type="entry name" value="P-loop containing nucleotide triphosphate hydrolases"/>
    <property type="match status" value="1"/>
</dbReference>
<dbReference type="AlphaFoldDB" id="B0SXW9"/>
<dbReference type="GO" id="GO:0016301">
    <property type="term" value="F:kinase activity"/>
    <property type="evidence" value="ECO:0007669"/>
    <property type="project" value="UniProtKB-KW"/>
</dbReference>
<dbReference type="HOGENOM" id="CLU_094604_0_0_5"/>
<dbReference type="OrthoDB" id="7585185at2"/>
<proteinExistence type="predicted"/>
<gene>
    <name evidence="1" type="ordered locus">Caul_1162</name>
</gene>
<evidence type="ECO:0000313" key="1">
    <source>
        <dbReference type="EMBL" id="ABZ70292.1"/>
    </source>
</evidence>
<protein>
    <submittedName>
        <fullName evidence="1">Adenylate kinase-like protein</fullName>
    </submittedName>
</protein>
<dbReference type="SUPFAM" id="SSF52540">
    <property type="entry name" value="P-loop containing nucleoside triphosphate hydrolases"/>
    <property type="match status" value="1"/>
</dbReference>